<keyword evidence="1" id="KW-0863">Zinc-finger</keyword>
<evidence type="ECO:0000313" key="4">
    <source>
        <dbReference type="EMBL" id="TVU45900.1"/>
    </source>
</evidence>
<dbReference type="InterPro" id="IPR045899">
    <property type="entry name" value="ATL71-like"/>
</dbReference>
<name>A0A5J9WES8_9POAL</name>
<keyword evidence="2" id="KW-0812">Transmembrane</keyword>
<keyword evidence="6" id="KW-1185">Reference proteome</keyword>
<feature type="domain" description="RING-type" evidence="3">
    <location>
        <begin position="76"/>
        <end position="120"/>
    </location>
</feature>
<dbReference type="SUPFAM" id="SSF57850">
    <property type="entry name" value="RING/U-box"/>
    <property type="match status" value="1"/>
</dbReference>
<dbReference type="PROSITE" id="PS50089">
    <property type="entry name" value="ZF_RING_2"/>
    <property type="match status" value="1"/>
</dbReference>
<gene>
    <name evidence="4" type="ORF">EJB05_05409</name>
    <name evidence="5" type="ORF">EJB05_05414</name>
</gene>
<evidence type="ECO:0000256" key="1">
    <source>
        <dbReference type="PROSITE-ProRule" id="PRU00175"/>
    </source>
</evidence>
<dbReference type="Gramene" id="TVU45900">
    <property type="protein sequence ID" value="TVU45900"/>
    <property type="gene ID" value="EJB05_05409"/>
</dbReference>
<keyword evidence="2" id="KW-0472">Membrane</keyword>
<accession>A0A5J9WES8</accession>
<dbReference type="SMART" id="SM00184">
    <property type="entry name" value="RING"/>
    <property type="match status" value="1"/>
</dbReference>
<dbReference type="Gene3D" id="3.30.40.10">
    <property type="entry name" value="Zinc/RING finger domain, C3HC4 (zinc finger)"/>
    <property type="match status" value="1"/>
</dbReference>
<dbReference type="PANTHER" id="PTHR46719:SF7">
    <property type="entry name" value="RING-H2 FINGER PROTEIN ATL71-RELATED"/>
    <property type="match status" value="1"/>
</dbReference>
<keyword evidence="1" id="KW-0862">Zinc</keyword>
<dbReference type="InterPro" id="IPR001841">
    <property type="entry name" value="Znf_RING"/>
</dbReference>
<dbReference type="AlphaFoldDB" id="A0A5J9WES8"/>
<evidence type="ECO:0000256" key="2">
    <source>
        <dbReference type="SAM" id="Phobius"/>
    </source>
</evidence>
<dbReference type="GO" id="GO:0008270">
    <property type="term" value="F:zinc ion binding"/>
    <property type="evidence" value="ECO:0007669"/>
    <property type="project" value="UniProtKB-KW"/>
</dbReference>
<reference evidence="4 6" key="1">
    <citation type="journal article" date="2019" name="Sci. Rep.">
        <title>A high-quality genome of Eragrostis curvula grass provides insights into Poaceae evolution and supports new strategies to enhance forage quality.</title>
        <authorList>
            <person name="Carballo J."/>
            <person name="Santos B.A.C.M."/>
            <person name="Zappacosta D."/>
            <person name="Garbus I."/>
            <person name="Selva J.P."/>
            <person name="Gallo C.A."/>
            <person name="Diaz A."/>
            <person name="Albertini E."/>
            <person name="Caccamo M."/>
            <person name="Echenique V."/>
        </authorList>
    </citation>
    <scope>NUCLEOTIDE SEQUENCE [LARGE SCALE GENOMIC DNA]</scope>
    <source>
        <strain evidence="6">cv. Victoria</strain>
        <tissue evidence="4">Leaf</tissue>
    </source>
</reference>
<keyword evidence="2" id="KW-1133">Transmembrane helix</keyword>
<evidence type="ECO:0000313" key="5">
    <source>
        <dbReference type="EMBL" id="TVU45905.1"/>
    </source>
</evidence>
<proteinExistence type="predicted"/>
<feature type="non-terminal residue" evidence="4">
    <location>
        <position position="1"/>
    </location>
</feature>
<organism evidence="4 6">
    <name type="scientific">Eragrostis curvula</name>
    <name type="common">weeping love grass</name>
    <dbReference type="NCBI Taxonomy" id="38414"/>
    <lineage>
        <taxon>Eukaryota</taxon>
        <taxon>Viridiplantae</taxon>
        <taxon>Streptophyta</taxon>
        <taxon>Embryophyta</taxon>
        <taxon>Tracheophyta</taxon>
        <taxon>Spermatophyta</taxon>
        <taxon>Magnoliopsida</taxon>
        <taxon>Liliopsida</taxon>
        <taxon>Poales</taxon>
        <taxon>Poaceae</taxon>
        <taxon>PACMAD clade</taxon>
        <taxon>Chloridoideae</taxon>
        <taxon>Eragrostideae</taxon>
        <taxon>Eragrostidinae</taxon>
        <taxon>Eragrostis</taxon>
    </lineage>
</organism>
<keyword evidence="1" id="KW-0479">Metal-binding</keyword>
<dbReference type="Gramene" id="TVU45905">
    <property type="protein sequence ID" value="TVU45905"/>
    <property type="gene ID" value="EJB05_05414"/>
</dbReference>
<dbReference type="EMBL" id="RWGY01000004">
    <property type="protein sequence ID" value="TVU45905.1"/>
    <property type="molecule type" value="Genomic_DNA"/>
</dbReference>
<protein>
    <recommendedName>
        <fullName evidence="3">RING-type domain-containing protein</fullName>
    </recommendedName>
</protein>
<feature type="transmembrane region" description="Helical" evidence="2">
    <location>
        <begin position="7"/>
        <end position="29"/>
    </location>
</feature>
<comment type="caution">
    <text evidence="4">The sequence shown here is derived from an EMBL/GenBank/DDBJ whole genome shotgun (WGS) entry which is preliminary data.</text>
</comment>
<dbReference type="Proteomes" id="UP000324897">
    <property type="component" value="Chromosome 5"/>
</dbReference>
<dbReference type="InterPro" id="IPR013083">
    <property type="entry name" value="Znf_RING/FYVE/PHD"/>
</dbReference>
<evidence type="ECO:0000313" key="6">
    <source>
        <dbReference type="Proteomes" id="UP000324897"/>
    </source>
</evidence>
<dbReference type="EMBL" id="RWGY01000004">
    <property type="protein sequence ID" value="TVU45900.1"/>
    <property type="molecule type" value="Genomic_DNA"/>
</dbReference>
<evidence type="ECO:0000259" key="3">
    <source>
        <dbReference type="PROSITE" id="PS50089"/>
    </source>
</evidence>
<dbReference type="Pfam" id="PF13639">
    <property type="entry name" value="zf-RING_2"/>
    <property type="match status" value="1"/>
</dbReference>
<dbReference type="PANTHER" id="PTHR46719">
    <property type="entry name" value="TRANSCRIPTION FACTOR C2H2 FAMILY-RELATED"/>
    <property type="match status" value="1"/>
</dbReference>
<dbReference type="OrthoDB" id="8062037at2759"/>
<sequence>MMSPDTAFALEIAGVVTIAVLIVAIVAAASSAAGACAEAGRAAVHDIELALGAATLMTYSQAAAAMKKNGKDEDSCAICLSEYAKGDELVRVVPACGHFFHAGCGVDGWLRARGTCPLCRGGLLALPRPPRPECRPMPPRAGRVQRI</sequence>